<keyword evidence="1" id="KW-0812">Transmembrane</keyword>
<accession>A0A0E9WPJ5</accession>
<reference evidence="2" key="2">
    <citation type="journal article" date="2015" name="Fish Shellfish Immunol.">
        <title>Early steps in the European eel (Anguilla anguilla)-Vibrio vulnificus interaction in the gills: Role of the RtxA13 toxin.</title>
        <authorList>
            <person name="Callol A."/>
            <person name="Pajuelo D."/>
            <person name="Ebbesson L."/>
            <person name="Teles M."/>
            <person name="MacKenzie S."/>
            <person name="Amaro C."/>
        </authorList>
    </citation>
    <scope>NUCLEOTIDE SEQUENCE</scope>
</reference>
<protein>
    <submittedName>
        <fullName evidence="2">Uncharacterized protein</fullName>
    </submittedName>
</protein>
<evidence type="ECO:0000256" key="1">
    <source>
        <dbReference type="SAM" id="Phobius"/>
    </source>
</evidence>
<dbReference type="AlphaFoldDB" id="A0A0E9WPJ5"/>
<keyword evidence="1" id="KW-1133">Transmembrane helix</keyword>
<name>A0A0E9WPJ5_ANGAN</name>
<dbReference type="EMBL" id="GBXM01016248">
    <property type="protein sequence ID" value="JAH92329.1"/>
    <property type="molecule type" value="Transcribed_RNA"/>
</dbReference>
<feature type="transmembrane region" description="Helical" evidence="1">
    <location>
        <begin position="15"/>
        <end position="34"/>
    </location>
</feature>
<sequence length="69" mass="7829">MKCEVRIVSPLSSTVNLLMCNIISAFISPVLLLLKLTIHIHIIVNLMVHGFTHSNKMFEPSLLNNSYFM</sequence>
<reference evidence="2" key="1">
    <citation type="submission" date="2014-11" db="EMBL/GenBank/DDBJ databases">
        <authorList>
            <person name="Amaro Gonzalez C."/>
        </authorList>
    </citation>
    <scope>NUCLEOTIDE SEQUENCE</scope>
</reference>
<proteinExistence type="predicted"/>
<organism evidence="2">
    <name type="scientific">Anguilla anguilla</name>
    <name type="common">European freshwater eel</name>
    <name type="synonym">Muraena anguilla</name>
    <dbReference type="NCBI Taxonomy" id="7936"/>
    <lineage>
        <taxon>Eukaryota</taxon>
        <taxon>Metazoa</taxon>
        <taxon>Chordata</taxon>
        <taxon>Craniata</taxon>
        <taxon>Vertebrata</taxon>
        <taxon>Euteleostomi</taxon>
        <taxon>Actinopterygii</taxon>
        <taxon>Neopterygii</taxon>
        <taxon>Teleostei</taxon>
        <taxon>Anguilliformes</taxon>
        <taxon>Anguillidae</taxon>
        <taxon>Anguilla</taxon>
    </lineage>
</organism>
<keyword evidence="1" id="KW-0472">Membrane</keyword>
<evidence type="ECO:0000313" key="2">
    <source>
        <dbReference type="EMBL" id="JAH92329.1"/>
    </source>
</evidence>